<proteinExistence type="inferred from homology"/>
<comment type="similarity">
    <text evidence="1">Belongs to the LOR family.</text>
</comment>
<dbReference type="InterPro" id="IPR007612">
    <property type="entry name" value="LOR"/>
</dbReference>
<evidence type="ECO:0000313" key="2">
    <source>
        <dbReference type="EMBL" id="KAK8096163.1"/>
    </source>
</evidence>
<dbReference type="Proteomes" id="UP001392437">
    <property type="component" value="Unassembled WGS sequence"/>
</dbReference>
<evidence type="ECO:0000256" key="1">
    <source>
        <dbReference type="ARBA" id="ARBA00005437"/>
    </source>
</evidence>
<evidence type="ECO:0008006" key="4">
    <source>
        <dbReference type="Google" id="ProtNLM"/>
    </source>
</evidence>
<dbReference type="AlphaFoldDB" id="A0AAW0Q8J3"/>
<evidence type="ECO:0000313" key="3">
    <source>
        <dbReference type="Proteomes" id="UP001392437"/>
    </source>
</evidence>
<dbReference type="SUPFAM" id="SSF54518">
    <property type="entry name" value="Tubby C-terminal domain-like"/>
    <property type="match status" value="1"/>
</dbReference>
<dbReference type="InterPro" id="IPR025659">
    <property type="entry name" value="Tubby-like_C"/>
</dbReference>
<comment type="caution">
    <text evidence="2">The sequence shown here is derived from an EMBL/GenBank/DDBJ whole genome shotgun (WGS) entry which is preliminary data.</text>
</comment>
<dbReference type="EMBL" id="JAQQWP010000011">
    <property type="protein sequence ID" value="KAK8096163.1"/>
    <property type="molecule type" value="Genomic_DNA"/>
</dbReference>
<gene>
    <name evidence="2" type="ORF">PG999_014185</name>
</gene>
<organism evidence="2 3">
    <name type="scientific">Apiospora kogelbergensis</name>
    <dbReference type="NCBI Taxonomy" id="1337665"/>
    <lineage>
        <taxon>Eukaryota</taxon>
        <taxon>Fungi</taxon>
        <taxon>Dikarya</taxon>
        <taxon>Ascomycota</taxon>
        <taxon>Pezizomycotina</taxon>
        <taxon>Sordariomycetes</taxon>
        <taxon>Xylariomycetidae</taxon>
        <taxon>Amphisphaeriales</taxon>
        <taxon>Apiosporaceae</taxon>
        <taxon>Apiospora</taxon>
    </lineage>
</organism>
<dbReference type="Gene3D" id="2.40.160.200">
    <property type="entry name" value="LURP1-related"/>
    <property type="match status" value="1"/>
</dbReference>
<keyword evidence="3" id="KW-1185">Reference proteome</keyword>
<protein>
    <recommendedName>
        <fullName evidence="4">Tubby C-terminal-like domain-containing protein</fullName>
    </recommendedName>
</protein>
<dbReference type="InterPro" id="IPR038595">
    <property type="entry name" value="LOR_sf"/>
</dbReference>
<reference evidence="2 3" key="1">
    <citation type="submission" date="2023-01" db="EMBL/GenBank/DDBJ databases">
        <title>Analysis of 21 Apiospora genomes using comparative genomics revels a genus with tremendous synthesis potential of carbohydrate active enzymes and secondary metabolites.</title>
        <authorList>
            <person name="Sorensen T."/>
        </authorList>
    </citation>
    <scope>NUCLEOTIDE SEQUENCE [LARGE SCALE GENOMIC DNA]</scope>
    <source>
        <strain evidence="2 3">CBS 117206</strain>
    </source>
</reference>
<dbReference type="PANTHER" id="PTHR31087">
    <property type="match status" value="1"/>
</dbReference>
<name>A0AAW0Q8J3_9PEZI</name>
<accession>A0AAW0Q8J3</accession>
<dbReference type="Pfam" id="PF04525">
    <property type="entry name" value="LOR"/>
    <property type="match status" value="1"/>
</dbReference>
<dbReference type="PANTHER" id="PTHR31087:SF161">
    <property type="entry name" value="TUBBY C 2 FAMILY PROTEIN"/>
    <property type="match status" value="1"/>
</dbReference>
<sequence length="195" mass="21795">MAQQLPPFPRPLGLFKPYYATQSETLVLKEKIMSLSGDSFDIKTLDGRPIFKVQGNAFSLSGRKMVMDMAGNALFTIRKRHLRLHATYYAEDPSEREILQVEGKFSFGSSKSVATFTGESGRGESLYMKGDFFDRKASITDEATGQVVAVIDRQFLNARELLGGQQTYHVTVAPNVDLAIIVAMCICLDERRNEK</sequence>